<evidence type="ECO:0000313" key="2">
    <source>
        <dbReference type="EMBL" id="GBF04106.1"/>
    </source>
</evidence>
<protein>
    <submittedName>
        <fullName evidence="2">Dimethylallyltransferase</fullName>
    </submittedName>
</protein>
<evidence type="ECO:0000256" key="1">
    <source>
        <dbReference type="SAM" id="MobiDB-lite"/>
    </source>
</evidence>
<evidence type="ECO:0000313" key="3">
    <source>
        <dbReference type="Proteomes" id="UP000236569"/>
    </source>
</evidence>
<reference evidence="3" key="1">
    <citation type="submission" date="2018-01" db="EMBL/GenBank/DDBJ databases">
        <title>Draft Genome Sequence of the Radioresistant Bacterium Deinococcus aerius TR0125, Isolated from the Higher Atmosphere above Japan.</title>
        <authorList>
            <person name="Satoh K."/>
            <person name="Arai H."/>
            <person name="Sanzen T."/>
            <person name="Kawaguchi Y."/>
            <person name="Hayashi H."/>
            <person name="Yokobori S."/>
            <person name="Yamagishi A."/>
            <person name="Oono Y."/>
            <person name="Narumi I."/>
        </authorList>
    </citation>
    <scope>NUCLEOTIDE SEQUENCE [LARGE SCALE GENOMIC DNA]</scope>
    <source>
        <strain evidence="3">TR0125</strain>
    </source>
</reference>
<comment type="caution">
    <text evidence="2">The sequence shown here is derived from an EMBL/GenBank/DDBJ whole genome shotgun (WGS) entry which is preliminary data.</text>
</comment>
<feature type="region of interest" description="Disordered" evidence="1">
    <location>
        <begin position="28"/>
        <end position="55"/>
    </location>
</feature>
<dbReference type="EMBL" id="BFAG01000001">
    <property type="protein sequence ID" value="GBF04106.1"/>
    <property type="molecule type" value="Genomic_DNA"/>
</dbReference>
<dbReference type="AlphaFoldDB" id="A0A2I9D166"/>
<name>A0A2I9D166_9DEIO</name>
<dbReference type="Proteomes" id="UP000236569">
    <property type="component" value="Unassembled WGS sequence"/>
</dbReference>
<keyword evidence="3" id="KW-1185">Reference proteome</keyword>
<gene>
    <name evidence="2" type="ORF">DAERI_010278</name>
</gene>
<sequence>MVTVKAALLEGTQGTLGLLRLTKKGNDAFHRPGFTTPAPGEARDKARRRPPLPPHPLVFWTAFSHPVAGHGE</sequence>
<accession>A0A2I9D166</accession>
<organism evidence="2 3">
    <name type="scientific">Deinococcus aerius</name>
    <dbReference type="NCBI Taxonomy" id="200253"/>
    <lineage>
        <taxon>Bacteria</taxon>
        <taxon>Thermotogati</taxon>
        <taxon>Deinococcota</taxon>
        <taxon>Deinococci</taxon>
        <taxon>Deinococcales</taxon>
        <taxon>Deinococcaceae</taxon>
        <taxon>Deinococcus</taxon>
    </lineage>
</organism>
<dbReference type="GO" id="GO:0016740">
    <property type="term" value="F:transferase activity"/>
    <property type="evidence" value="ECO:0007669"/>
    <property type="project" value="UniProtKB-KW"/>
</dbReference>
<keyword evidence="2" id="KW-0808">Transferase</keyword>
<proteinExistence type="predicted"/>